<keyword evidence="3" id="KW-1185">Reference proteome</keyword>
<feature type="domain" description="Plastocyanin-like" evidence="1">
    <location>
        <begin position="85"/>
        <end position="165"/>
    </location>
</feature>
<dbReference type="SUPFAM" id="SSF49503">
    <property type="entry name" value="Cupredoxins"/>
    <property type="match status" value="1"/>
</dbReference>
<dbReference type="GO" id="GO:0016491">
    <property type="term" value="F:oxidoreductase activity"/>
    <property type="evidence" value="ECO:0007669"/>
    <property type="project" value="TreeGrafter"/>
</dbReference>
<dbReference type="InterPro" id="IPR045087">
    <property type="entry name" value="Cu-oxidase_fam"/>
</dbReference>
<reference evidence="2" key="2">
    <citation type="submission" date="2023-05" db="EMBL/GenBank/DDBJ databases">
        <authorList>
            <person name="Schelkunov M.I."/>
        </authorList>
    </citation>
    <scope>NUCLEOTIDE SEQUENCE</scope>
    <source>
        <strain evidence="2">Hsosn_3</strain>
        <tissue evidence="2">Leaf</tissue>
    </source>
</reference>
<accession>A0AAD8M5U8</accession>
<name>A0AAD8M5U8_9APIA</name>
<dbReference type="PANTHER" id="PTHR11709">
    <property type="entry name" value="MULTI-COPPER OXIDASE"/>
    <property type="match status" value="1"/>
</dbReference>
<dbReference type="Gene3D" id="2.60.40.420">
    <property type="entry name" value="Cupredoxins - blue copper proteins"/>
    <property type="match status" value="1"/>
</dbReference>
<evidence type="ECO:0000313" key="3">
    <source>
        <dbReference type="Proteomes" id="UP001237642"/>
    </source>
</evidence>
<dbReference type="InterPro" id="IPR001117">
    <property type="entry name" value="Cu-oxidase_2nd"/>
</dbReference>
<dbReference type="InterPro" id="IPR008972">
    <property type="entry name" value="Cupredoxin"/>
</dbReference>
<comment type="caution">
    <text evidence="2">The sequence shown here is derived from an EMBL/GenBank/DDBJ whole genome shotgun (WGS) entry which is preliminary data.</text>
</comment>
<dbReference type="Pfam" id="PF00394">
    <property type="entry name" value="Cu-oxidase"/>
    <property type="match status" value="1"/>
</dbReference>
<reference evidence="2" key="1">
    <citation type="submission" date="2023-02" db="EMBL/GenBank/DDBJ databases">
        <title>Genome of toxic invasive species Heracleum sosnowskyi carries increased number of genes despite the absence of recent whole-genome duplications.</title>
        <authorList>
            <person name="Schelkunov M."/>
            <person name="Shtratnikova V."/>
            <person name="Makarenko M."/>
            <person name="Klepikova A."/>
            <person name="Omelchenko D."/>
            <person name="Novikova G."/>
            <person name="Obukhova E."/>
            <person name="Bogdanov V."/>
            <person name="Penin A."/>
            <person name="Logacheva M."/>
        </authorList>
    </citation>
    <scope>NUCLEOTIDE SEQUENCE</scope>
    <source>
        <strain evidence="2">Hsosn_3</strain>
        <tissue evidence="2">Leaf</tissue>
    </source>
</reference>
<protein>
    <recommendedName>
        <fullName evidence="1">Plastocyanin-like domain-containing protein</fullName>
    </recommendedName>
</protein>
<proteinExistence type="predicted"/>
<dbReference type="PANTHER" id="PTHR11709:SF58">
    <property type="entry name" value="SKU5 SIMILAR 3"/>
    <property type="match status" value="1"/>
</dbReference>
<evidence type="ECO:0000313" key="2">
    <source>
        <dbReference type="EMBL" id="KAK1360572.1"/>
    </source>
</evidence>
<dbReference type="Proteomes" id="UP001237642">
    <property type="component" value="Unassembled WGS sequence"/>
</dbReference>
<dbReference type="AlphaFoldDB" id="A0AAD8M5U8"/>
<sequence length="182" mass="20947">MFKYDSLKAVGGSRATTLIIQLRSTRLHHRDERLNRMFQTPHAHKGVLVPRRQTGRSQFWYRHTNPRIILLALRAIGNYVRWGTHDQIQALRRTLNGGKDLGMPDGVLINEKGPYRYNDSLVPDGIDYLTINVHPGKTYRLRVSNVGISTSLNFRIQGRNLLLAEDGREAYSVVKEKHQHIL</sequence>
<organism evidence="2 3">
    <name type="scientific">Heracleum sosnowskyi</name>
    <dbReference type="NCBI Taxonomy" id="360622"/>
    <lineage>
        <taxon>Eukaryota</taxon>
        <taxon>Viridiplantae</taxon>
        <taxon>Streptophyta</taxon>
        <taxon>Embryophyta</taxon>
        <taxon>Tracheophyta</taxon>
        <taxon>Spermatophyta</taxon>
        <taxon>Magnoliopsida</taxon>
        <taxon>eudicotyledons</taxon>
        <taxon>Gunneridae</taxon>
        <taxon>Pentapetalae</taxon>
        <taxon>asterids</taxon>
        <taxon>campanulids</taxon>
        <taxon>Apiales</taxon>
        <taxon>Apiaceae</taxon>
        <taxon>Apioideae</taxon>
        <taxon>apioid superclade</taxon>
        <taxon>Tordylieae</taxon>
        <taxon>Tordyliinae</taxon>
        <taxon>Heracleum</taxon>
    </lineage>
</organism>
<evidence type="ECO:0000259" key="1">
    <source>
        <dbReference type="Pfam" id="PF00394"/>
    </source>
</evidence>
<dbReference type="EMBL" id="JAUIZM010000010">
    <property type="protein sequence ID" value="KAK1360572.1"/>
    <property type="molecule type" value="Genomic_DNA"/>
</dbReference>
<gene>
    <name evidence="2" type="ORF">POM88_045046</name>
</gene>